<evidence type="ECO:0000313" key="4">
    <source>
        <dbReference type="Proteomes" id="UP000489961"/>
    </source>
</evidence>
<name>A0A811G5V7_9GAMM</name>
<feature type="domain" description="Glycosyltransferase 2-like" evidence="2">
    <location>
        <begin position="7"/>
        <end position="165"/>
    </location>
</feature>
<dbReference type="GO" id="GO:0016758">
    <property type="term" value="F:hexosyltransferase activity"/>
    <property type="evidence" value="ECO:0007669"/>
    <property type="project" value="UniProtKB-ARBA"/>
</dbReference>
<dbReference type="Proteomes" id="UP000489961">
    <property type="component" value="Unassembled WGS sequence"/>
</dbReference>
<dbReference type="PANTHER" id="PTHR22916">
    <property type="entry name" value="GLYCOSYLTRANSFERASE"/>
    <property type="match status" value="1"/>
</dbReference>
<evidence type="ECO:0000256" key="1">
    <source>
        <dbReference type="SAM" id="Phobius"/>
    </source>
</evidence>
<dbReference type="RefSeq" id="WP_174558301.1">
    <property type="nucleotide sequence ID" value="NZ_CADDTS010000006.1"/>
</dbReference>
<dbReference type="SUPFAM" id="SSF53448">
    <property type="entry name" value="Nucleotide-diphospho-sugar transferases"/>
    <property type="match status" value="1"/>
</dbReference>
<accession>A0A811G5V7</accession>
<dbReference type="Gene3D" id="3.90.550.10">
    <property type="entry name" value="Spore Coat Polysaccharide Biosynthesis Protein SpsA, Chain A"/>
    <property type="match status" value="1"/>
</dbReference>
<organism evidence="3 4">
    <name type="scientific">Acinetobacter bouvetii</name>
    <dbReference type="NCBI Taxonomy" id="202951"/>
    <lineage>
        <taxon>Bacteria</taxon>
        <taxon>Pseudomonadati</taxon>
        <taxon>Pseudomonadota</taxon>
        <taxon>Gammaproteobacteria</taxon>
        <taxon>Moraxellales</taxon>
        <taxon>Moraxellaceae</taxon>
        <taxon>Acinetobacter</taxon>
    </lineage>
</organism>
<feature type="transmembrane region" description="Helical" evidence="1">
    <location>
        <begin position="255"/>
        <end position="273"/>
    </location>
</feature>
<keyword evidence="1" id="KW-0812">Transmembrane</keyword>
<evidence type="ECO:0000259" key="2">
    <source>
        <dbReference type="Pfam" id="PF00535"/>
    </source>
</evidence>
<comment type="caution">
    <text evidence="3">The sequence shown here is derived from an EMBL/GenBank/DDBJ whole genome shotgun (WGS) entry which is preliminary data.</text>
</comment>
<keyword evidence="1" id="KW-0472">Membrane</keyword>
<dbReference type="PANTHER" id="PTHR22916:SF3">
    <property type="entry name" value="UDP-GLCNAC:BETAGAL BETA-1,3-N-ACETYLGLUCOSAMINYLTRANSFERASE-LIKE PROTEIN 1"/>
    <property type="match status" value="1"/>
</dbReference>
<dbReference type="Pfam" id="PF00535">
    <property type="entry name" value="Glycos_transf_2"/>
    <property type="match status" value="1"/>
</dbReference>
<evidence type="ECO:0000313" key="3">
    <source>
        <dbReference type="EMBL" id="CAB1208095.1"/>
    </source>
</evidence>
<dbReference type="EMBL" id="CADDTS010000006">
    <property type="protein sequence ID" value="CAB1208095.1"/>
    <property type="molecule type" value="Genomic_DNA"/>
</dbReference>
<sequence>MSEPLISIALATYNGEKFIAQQMDSLLLQDYPNLEIVISDDCSQDGTWEILQKYAQKDSRIRLLPRDTNIGYVKNFIRVFRACKGELISPCDQDDIWYPEKTRRLADIMGDAALVYCDSRFVDQQSQPLGIKLSDTVHMITGRDSRQVVFCTSICGHAMLFRKQLLDLTDKLDAAPYIDWIIAYLAAEYGHISYLDEVLVDWRQHRDSTTFHVRGNITGAKEKILATDRQILEVFSSIPSKHQDFVIMAKQAWDLWFTSYFSFSMFIFVLRYGKITHRSHPAKFPSLKYVFGYKLKKLLRSNYY</sequence>
<keyword evidence="1" id="KW-1133">Transmembrane helix</keyword>
<gene>
    <name evidence="3" type="primary">kfoC_1</name>
    <name evidence="3" type="ORF">SFB21_0296</name>
</gene>
<reference evidence="3 4" key="1">
    <citation type="submission" date="2020-02" db="EMBL/GenBank/DDBJ databases">
        <authorList>
            <person name="Chaudhuri R."/>
        </authorList>
    </citation>
    <scope>NUCLEOTIDE SEQUENCE [LARGE SCALE GENOMIC DNA]</scope>
    <source>
        <strain evidence="3">SFB21</strain>
    </source>
</reference>
<dbReference type="InterPro" id="IPR001173">
    <property type="entry name" value="Glyco_trans_2-like"/>
</dbReference>
<protein>
    <submittedName>
        <fullName evidence="3">Chondroitin synthase</fullName>
    </submittedName>
</protein>
<dbReference type="InterPro" id="IPR029044">
    <property type="entry name" value="Nucleotide-diphossugar_trans"/>
</dbReference>
<proteinExistence type="predicted"/>
<dbReference type="AlphaFoldDB" id="A0A811G5V7"/>